<name>A0AAW9SNA3_9RHOB</name>
<reference evidence="2 3" key="1">
    <citation type="submission" date="2024-05" db="EMBL/GenBank/DDBJ databases">
        <title>Genome sequence of Ponticoccus litoralis KCCM 90028.</title>
        <authorList>
            <person name="Kim J.M."/>
            <person name="Lee J.K."/>
            <person name="Choi B.J."/>
            <person name="Bayburt H."/>
            <person name="Baek J.H."/>
            <person name="Jeon C.O."/>
        </authorList>
    </citation>
    <scope>NUCLEOTIDE SEQUENCE [LARGE SCALE GENOMIC DNA]</scope>
    <source>
        <strain evidence="2 3">KCCM 90028</strain>
    </source>
</reference>
<dbReference type="Proteomes" id="UP001428774">
    <property type="component" value="Unassembled WGS sequence"/>
</dbReference>
<evidence type="ECO:0000256" key="1">
    <source>
        <dbReference type="SAM" id="MobiDB-lite"/>
    </source>
</evidence>
<organism evidence="2 3">
    <name type="scientific">Ponticoccus litoralis</name>
    <dbReference type="NCBI Taxonomy" id="422297"/>
    <lineage>
        <taxon>Bacteria</taxon>
        <taxon>Pseudomonadati</taxon>
        <taxon>Pseudomonadota</taxon>
        <taxon>Alphaproteobacteria</taxon>
        <taxon>Rhodobacterales</taxon>
        <taxon>Roseobacteraceae</taxon>
        <taxon>Ponticoccus</taxon>
    </lineage>
</organism>
<proteinExistence type="predicted"/>
<comment type="caution">
    <text evidence="2">The sequence shown here is derived from an EMBL/GenBank/DDBJ whole genome shotgun (WGS) entry which is preliminary data.</text>
</comment>
<evidence type="ECO:0000313" key="2">
    <source>
        <dbReference type="EMBL" id="MEN9060345.1"/>
    </source>
</evidence>
<gene>
    <name evidence="2" type="ORF">ABFB10_04140</name>
</gene>
<sequence length="62" mass="6606">MTDCKDSVEITMRATVLDVTPEESEEAPASTTQCARCGPRRPGGRAGRRGPRSRCGRARTGG</sequence>
<dbReference type="EMBL" id="JBDNCH010000002">
    <property type="protein sequence ID" value="MEN9060345.1"/>
    <property type="molecule type" value="Genomic_DNA"/>
</dbReference>
<keyword evidence="3" id="KW-1185">Reference proteome</keyword>
<evidence type="ECO:0000313" key="3">
    <source>
        <dbReference type="Proteomes" id="UP001428774"/>
    </source>
</evidence>
<feature type="region of interest" description="Disordered" evidence="1">
    <location>
        <begin position="19"/>
        <end position="62"/>
    </location>
</feature>
<protein>
    <submittedName>
        <fullName evidence="2">Uncharacterized protein</fullName>
    </submittedName>
</protein>
<accession>A0AAW9SNA3</accession>
<dbReference type="AlphaFoldDB" id="A0AAW9SNA3"/>
<feature type="compositionally biased region" description="Basic residues" evidence="1">
    <location>
        <begin position="38"/>
        <end position="62"/>
    </location>
</feature>